<dbReference type="InterPro" id="IPR036188">
    <property type="entry name" value="FAD/NAD-bd_sf"/>
</dbReference>
<dbReference type="Pfam" id="PF01593">
    <property type="entry name" value="Amino_oxidase"/>
    <property type="match status" value="1"/>
</dbReference>
<dbReference type="Proteomes" id="UP000614469">
    <property type="component" value="Unassembled WGS sequence"/>
</dbReference>
<dbReference type="PRINTS" id="PR00411">
    <property type="entry name" value="PNDRDTASEI"/>
</dbReference>
<dbReference type="Gene3D" id="3.50.50.60">
    <property type="entry name" value="FAD/NAD(P)-binding domain"/>
    <property type="match status" value="2"/>
</dbReference>
<proteinExistence type="predicted"/>
<reference evidence="7 8" key="1">
    <citation type="submission" date="2020-08" db="EMBL/GenBank/DDBJ databases">
        <title>Bridging the membrane lipid divide: bacteria of the FCB group superphylum have the potential to synthesize archaeal ether lipids.</title>
        <authorList>
            <person name="Villanueva L."/>
            <person name="Von Meijenfeldt F.A.B."/>
            <person name="Westbye A.B."/>
            <person name="Yadav S."/>
            <person name="Hopmans E.C."/>
            <person name="Dutilh B.E."/>
            <person name="Sinninghe Damste J.S."/>
        </authorList>
    </citation>
    <scope>NUCLEOTIDE SEQUENCE [LARGE SCALE GENOMIC DNA]</scope>
    <source>
        <strain evidence="7">NIOZ-UU36</strain>
    </source>
</reference>
<dbReference type="PANTHER" id="PTHR46091:SF3">
    <property type="entry name" value="AMINE OXIDASE DOMAIN-CONTAINING PROTEIN"/>
    <property type="match status" value="1"/>
</dbReference>
<evidence type="ECO:0000313" key="7">
    <source>
        <dbReference type="EMBL" id="MBC8334515.1"/>
    </source>
</evidence>
<evidence type="ECO:0000313" key="8">
    <source>
        <dbReference type="Proteomes" id="UP000614469"/>
    </source>
</evidence>
<evidence type="ECO:0000256" key="5">
    <source>
        <dbReference type="ARBA" id="ARBA00023027"/>
    </source>
</evidence>
<dbReference type="EMBL" id="JACNJN010000070">
    <property type="protein sequence ID" value="MBC8334515.1"/>
    <property type="molecule type" value="Genomic_DNA"/>
</dbReference>
<keyword evidence="3" id="KW-0274">FAD</keyword>
<keyword evidence="4" id="KW-0521">NADP</keyword>
<dbReference type="PANTHER" id="PTHR46091">
    <property type="entry name" value="BLR7054 PROTEIN"/>
    <property type="match status" value="1"/>
</dbReference>
<comment type="caution">
    <text evidence="7">The sequence shown here is derived from an EMBL/GenBank/DDBJ whole genome shotgun (WGS) entry which is preliminary data.</text>
</comment>
<dbReference type="AlphaFoldDB" id="A0A8J6THE5"/>
<name>A0A8J6THE5_9CHLR</name>
<evidence type="ECO:0000256" key="2">
    <source>
        <dbReference type="ARBA" id="ARBA00022729"/>
    </source>
</evidence>
<evidence type="ECO:0000256" key="1">
    <source>
        <dbReference type="ARBA" id="ARBA00022630"/>
    </source>
</evidence>
<evidence type="ECO:0000256" key="4">
    <source>
        <dbReference type="ARBA" id="ARBA00022857"/>
    </source>
</evidence>
<dbReference type="InterPro" id="IPR002937">
    <property type="entry name" value="Amino_oxidase"/>
</dbReference>
<accession>A0A8J6THE5</accession>
<dbReference type="GO" id="GO:0016491">
    <property type="term" value="F:oxidoreductase activity"/>
    <property type="evidence" value="ECO:0007669"/>
    <property type="project" value="InterPro"/>
</dbReference>
<dbReference type="InterPro" id="IPR052206">
    <property type="entry name" value="Retinol_saturase"/>
</dbReference>
<keyword evidence="1" id="KW-0285">Flavoprotein</keyword>
<protein>
    <submittedName>
        <fullName evidence="7">NAD(P)/FAD-dependent oxidoreductase</fullName>
    </submittedName>
</protein>
<sequence length="546" mass="59564">MTKTYDIIVIGSGAGGLTAAVALAQAGQKVLVCEQHGKPGGWTHSFTLNGYRFSPGVHYIGGIGEGGSLERTYRGLGVSEHIQFCELNPDGYDHIVIGDKQYDFPKGKENLAAKLKEYFPHEAEGIDGYIDTAEKMIQSMGNLGKVKNPASAVKAAGGAVSIMRWATRSGQDFIEHFITDPILRGILGGQAGDHGMPPSEVSAFVQAGILNHYFNGGYYPLGGAFAIPRAFLRELKQAEGEIRLKTPVEKILLEDGKVTGVRLVDGEVIHAKNVVSNADPEVTFGKMIGRDSLSKKLVNKLDRVTYSVSALSLFFVVDMDLREAGLDSGNFWFYDNEDVDGQYKLGLTDHTLTADEPPMMFLTVTTLKDPSKMHDGHHTCEAFAFVGYDAFEKWSDSKKGERPAGYEAEKEELAEKLFRKLERHVPGINKHIVYWSLATPLTNDHYINATRGNLYGISKSRRQVGPGAFPIKTEIEGLYMCGASTLSHGVAGATRSGMAAAANILGCSISDLLTQNGPPMEIYPSDDISKWPKHLQEKIARGMERV</sequence>
<gene>
    <name evidence="7" type="ORF">H8E29_04560</name>
</gene>
<feature type="domain" description="Amine oxidase" evidence="6">
    <location>
        <begin position="15"/>
        <end position="505"/>
    </location>
</feature>
<keyword evidence="2" id="KW-0732">Signal</keyword>
<keyword evidence="5" id="KW-0520">NAD</keyword>
<evidence type="ECO:0000259" key="6">
    <source>
        <dbReference type="Pfam" id="PF01593"/>
    </source>
</evidence>
<dbReference type="SUPFAM" id="SSF51905">
    <property type="entry name" value="FAD/NAD(P)-binding domain"/>
    <property type="match status" value="1"/>
</dbReference>
<organism evidence="7 8">
    <name type="scientific">Candidatus Desulfolinea nitratireducens</name>
    <dbReference type="NCBI Taxonomy" id="2841698"/>
    <lineage>
        <taxon>Bacteria</taxon>
        <taxon>Bacillati</taxon>
        <taxon>Chloroflexota</taxon>
        <taxon>Anaerolineae</taxon>
        <taxon>Anaerolineales</taxon>
        <taxon>Anaerolineales incertae sedis</taxon>
        <taxon>Candidatus Desulfolinea</taxon>
    </lineage>
</organism>
<evidence type="ECO:0000256" key="3">
    <source>
        <dbReference type="ARBA" id="ARBA00022827"/>
    </source>
</evidence>